<dbReference type="InParanoid" id="G2XJL2"/>
<accession>G2XJL2</accession>
<dbReference type="KEGG" id="vda:VDAG_10344"/>
<name>G2XJL2_VERDV</name>
<dbReference type="HOGENOM" id="CLU_1556456_0_0_1"/>
<dbReference type="Proteomes" id="UP000001611">
    <property type="component" value="Unassembled WGS sequence"/>
</dbReference>
<evidence type="ECO:0000313" key="2">
    <source>
        <dbReference type="EMBL" id="EGY20715.1"/>
    </source>
</evidence>
<organism evidence="2 3">
    <name type="scientific">Verticillium dahliae (strain VdLs.17 / ATCC MYA-4575 / FGSC 10137)</name>
    <name type="common">Verticillium wilt</name>
    <dbReference type="NCBI Taxonomy" id="498257"/>
    <lineage>
        <taxon>Eukaryota</taxon>
        <taxon>Fungi</taxon>
        <taxon>Dikarya</taxon>
        <taxon>Ascomycota</taxon>
        <taxon>Pezizomycotina</taxon>
        <taxon>Sordariomycetes</taxon>
        <taxon>Hypocreomycetidae</taxon>
        <taxon>Glomerellales</taxon>
        <taxon>Plectosphaerellaceae</taxon>
        <taxon>Verticillium</taxon>
    </lineage>
</organism>
<protein>
    <submittedName>
        <fullName evidence="2">Uncharacterized protein</fullName>
    </submittedName>
</protein>
<dbReference type="RefSeq" id="XP_009658108.1">
    <property type="nucleotide sequence ID" value="XM_009659813.1"/>
</dbReference>
<dbReference type="GeneID" id="20711807"/>
<dbReference type="EMBL" id="DS572730">
    <property type="protein sequence ID" value="EGY20715.1"/>
    <property type="molecule type" value="Genomic_DNA"/>
</dbReference>
<proteinExistence type="predicted"/>
<reference evidence="3" key="2">
    <citation type="journal article" date="2011" name="PLoS Pathog.">
        <title>Comparative genomics yields insights into niche adaptation of plant vascular wilt pathogens.</title>
        <authorList>
            <person name="Klosterman S.J."/>
            <person name="Subbarao K.V."/>
            <person name="Kang S."/>
            <person name="Veronese P."/>
            <person name="Gold S.E."/>
            <person name="Thomma B.P.H.J."/>
            <person name="Chen Z."/>
            <person name="Henrissat B."/>
            <person name="Lee Y.-H."/>
            <person name="Park J."/>
            <person name="Garcia-Pedrajas M.D."/>
            <person name="Barbara D.J."/>
            <person name="Anchieta A."/>
            <person name="de Jonge R."/>
            <person name="Santhanam P."/>
            <person name="Maruthachalam K."/>
            <person name="Atallah Z."/>
            <person name="Amyotte S.G."/>
            <person name="Paz Z."/>
            <person name="Inderbitzin P."/>
            <person name="Hayes R.J."/>
            <person name="Heiman D.I."/>
            <person name="Young S."/>
            <person name="Zeng Q."/>
            <person name="Engels R."/>
            <person name="Galagan J."/>
            <person name="Cuomo C.A."/>
            <person name="Dobinson K.F."/>
            <person name="Ma L.-J."/>
        </authorList>
    </citation>
    <scope>NUCLEOTIDE SEQUENCE [LARGE SCALE GENOMIC DNA]</scope>
    <source>
        <strain evidence="3">VdLs.17 / ATCC MYA-4575 / FGSC 10137</strain>
    </source>
</reference>
<sequence length="172" mass="18588">MLRPGAGKPKVTAEPSRTGPHAHVPDSGSLSHGTGGALHRRLHRDTGIPDSGSMTNGTGRRPPHPKARHRSWTHVRHPFAPGSRIGQRLREHIPGAALSDMFLLSQPATMDTAQQPTTDEGSAKALFVENASRLFSQRCGEILGKWTTLLRETALPDGCLCEDARVKDSIRA</sequence>
<reference evidence="2 3" key="1">
    <citation type="submission" date="2008-03" db="EMBL/GenBank/DDBJ databases">
        <title>The Genome Sequence of Verticillium dahliae VdLs.17.</title>
        <authorList>
            <consortium name="The Broad Institute Genome Sequencing Platform"/>
            <person name="Ma L.-J.J."/>
            <person name="Klosterman S.J."/>
            <person name="Subbarao K."/>
            <person name="Dobinson K."/>
            <person name="Veronese P."/>
            <person name="Kang S."/>
            <person name="Gold S.E."/>
            <person name="Young S."/>
            <person name="Jaffe D."/>
            <person name="Gnerre S."/>
            <person name="Berlin A."/>
            <person name="Heiman D."/>
            <person name="Hepburn T."/>
            <person name="Sykes S."/>
            <person name="Alvarado L."/>
            <person name="Kodira C.D."/>
            <person name="Lander E."/>
            <person name="Galagan J."/>
            <person name="Nusbaum C."/>
            <person name="Birren B."/>
        </authorList>
    </citation>
    <scope>NUCLEOTIDE SEQUENCE [LARGE SCALE GENOMIC DNA]</scope>
    <source>
        <strain evidence="3">VdLs.17 / ATCC MYA-4575 / FGSC 10137</strain>
    </source>
</reference>
<feature type="region of interest" description="Disordered" evidence="1">
    <location>
        <begin position="1"/>
        <end position="81"/>
    </location>
</feature>
<evidence type="ECO:0000256" key="1">
    <source>
        <dbReference type="SAM" id="MobiDB-lite"/>
    </source>
</evidence>
<dbReference type="AlphaFoldDB" id="G2XJL2"/>
<keyword evidence="3" id="KW-1185">Reference proteome</keyword>
<evidence type="ECO:0000313" key="3">
    <source>
        <dbReference type="Proteomes" id="UP000001611"/>
    </source>
</evidence>
<gene>
    <name evidence="2" type="ORF">VDAG_10344</name>
</gene>
<feature type="compositionally biased region" description="Basic residues" evidence="1">
    <location>
        <begin position="61"/>
        <end position="77"/>
    </location>
</feature>